<dbReference type="EMBL" id="LQOS01000070">
    <property type="protein sequence ID" value="ORV35759.1"/>
    <property type="molecule type" value="Genomic_DNA"/>
</dbReference>
<reference evidence="1 4" key="2">
    <citation type="journal article" date="2019" name="Emerg. Microbes Infect.">
        <title>Comprehensive subspecies identification of 175 nontuberculous mycobacteria species based on 7547 genomic profiles.</title>
        <authorList>
            <person name="Matsumoto Y."/>
            <person name="Kinjo T."/>
            <person name="Motooka D."/>
            <person name="Nabeya D."/>
            <person name="Jung N."/>
            <person name="Uechi K."/>
            <person name="Horii T."/>
            <person name="Iida T."/>
            <person name="Fujita J."/>
            <person name="Nakamura S."/>
        </authorList>
    </citation>
    <scope>NUCLEOTIDE SEQUENCE [LARGE SCALE GENOMIC DNA]</scope>
    <source>
        <strain evidence="1 4">JCM 12405</strain>
    </source>
</reference>
<proteinExistence type="predicted"/>
<evidence type="ECO:0000313" key="2">
    <source>
        <dbReference type="EMBL" id="ORV35759.1"/>
    </source>
</evidence>
<sequence length="150" mass="16986">MDGVSTTTDLPTVDWLTRLAEASQEDLAEFRKLGEVDCRFAVNIYDGGPDGSALIVQLRFDGFDVDEIKQITDTDLESMDFVIETDRDSWLEMVDNIRAGNGQPDLGHTLNSLSMAATPIRVWSSDPLGRDMFFRYNQSLQQFFNNCHRL</sequence>
<organism evidence="2 3">
    <name type="scientific">Mycolicibacterium doricum</name>
    <dbReference type="NCBI Taxonomy" id="126673"/>
    <lineage>
        <taxon>Bacteria</taxon>
        <taxon>Bacillati</taxon>
        <taxon>Actinomycetota</taxon>
        <taxon>Actinomycetes</taxon>
        <taxon>Mycobacteriales</taxon>
        <taxon>Mycobacteriaceae</taxon>
        <taxon>Mycolicibacterium</taxon>
    </lineage>
</organism>
<dbReference type="Proteomes" id="UP000193564">
    <property type="component" value="Unassembled WGS sequence"/>
</dbReference>
<reference evidence="2 3" key="1">
    <citation type="submission" date="2016-01" db="EMBL/GenBank/DDBJ databases">
        <title>The new phylogeny of the genus Mycobacterium.</title>
        <authorList>
            <person name="Tarcisio F."/>
            <person name="Conor M."/>
            <person name="Antonella G."/>
            <person name="Elisabetta G."/>
            <person name="Giulia F.S."/>
            <person name="Sara T."/>
            <person name="Anna F."/>
            <person name="Clotilde B."/>
            <person name="Roberto B."/>
            <person name="Veronica D.S."/>
            <person name="Fabio R."/>
            <person name="Monica P."/>
            <person name="Olivier J."/>
            <person name="Enrico T."/>
            <person name="Nicola S."/>
        </authorList>
    </citation>
    <scope>NUCLEOTIDE SEQUENCE [LARGE SCALE GENOMIC DNA]</scope>
    <source>
        <strain evidence="2 3">DSM 44339</strain>
    </source>
</reference>
<accession>A0A1X1SXH5</accession>
<evidence type="ECO:0000313" key="1">
    <source>
        <dbReference type="EMBL" id="BBZ08771.1"/>
    </source>
</evidence>
<dbReference type="AlphaFoldDB" id="A0A1X1SXH5"/>
<dbReference type="EMBL" id="AP022605">
    <property type="protein sequence ID" value="BBZ08771.1"/>
    <property type="molecule type" value="Genomic_DNA"/>
</dbReference>
<dbReference type="KEGG" id="mdr:MDOR_29400"/>
<dbReference type="Proteomes" id="UP000467201">
    <property type="component" value="Chromosome"/>
</dbReference>
<gene>
    <name evidence="2" type="ORF">AWC01_17990</name>
    <name evidence="1" type="ORF">MDOR_29400</name>
</gene>
<reference evidence="1" key="3">
    <citation type="submission" date="2020-02" db="EMBL/GenBank/DDBJ databases">
        <authorList>
            <person name="Matsumoto Y."/>
            <person name="Motooka D."/>
            <person name="Nakamura S."/>
        </authorList>
    </citation>
    <scope>NUCLEOTIDE SEQUENCE</scope>
    <source>
        <strain evidence="1">JCM 12405</strain>
    </source>
</reference>
<protein>
    <submittedName>
        <fullName evidence="2">Uncharacterized protein</fullName>
    </submittedName>
</protein>
<name>A0A1X1SXH5_9MYCO</name>
<evidence type="ECO:0000313" key="3">
    <source>
        <dbReference type="Proteomes" id="UP000193564"/>
    </source>
</evidence>
<evidence type="ECO:0000313" key="4">
    <source>
        <dbReference type="Proteomes" id="UP000467201"/>
    </source>
</evidence>
<keyword evidence="3" id="KW-1185">Reference proteome</keyword>